<comment type="caution">
    <text evidence="2">The sequence shown here is derived from an EMBL/GenBank/DDBJ whole genome shotgun (WGS) entry which is preliminary data.</text>
</comment>
<gene>
    <name evidence="2" type="ORF">niasHS_017903</name>
</gene>
<name>A0ABD2HX71_HETSC</name>
<reference evidence="2 3" key="1">
    <citation type="submission" date="2024-10" db="EMBL/GenBank/DDBJ databases">
        <authorList>
            <person name="Kim D."/>
        </authorList>
    </citation>
    <scope>NUCLEOTIDE SEQUENCE [LARGE SCALE GENOMIC DNA]</scope>
    <source>
        <strain evidence="2">Taebaek</strain>
    </source>
</reference>
<proteinExistence type="predicted"/>
<dbReference type="EMBL" id="JBICCN010000373">
    <property type="protein sequence ID" value="KAL3072929.1"/>
    <property type="molecule type" value="Genomic_DNA"/>
</dbReference>
<accession>A0ABD2HX71</accession>
<keyword evidence="1" id="KW-0732">Signal</keyword>
<feature type="chain" id="PRO_5044805008" evidence="1">
    <location>
        <begin position="16"/>
        <end position="255"/>
    </location>
</feature>
<sequence>MVFLVIALLFCVCTAFNAYGAQNGSITCWSGMGLALEEKGLFGTFKKEKCTPETKSCFSTSFITVHGEVFAHAKGCADESGCWSDGNAILDEWKGIAKRTDCALCFKSNCNKPKTISLDFQLGEIECFSEVKAKALHYRGGNWNESNGAGGGGQSEETDSFTFQLAPKRVRCSAHSVWCLSAKCVPKSPQKLSESSFLLLKGCALPKMTYETMSKLCEKVINGKMEFFRFLPGTKIGNKSEKSNVNTKSISFGFN</sequence>
<evidence type="ECO:0000256" key="1">
    <source>
        <dbReference type="SAM" id="SignalP"/>
    </source>
</evidence>
<dbReference type="Proteomes" id="UP001620645">
    <property type="component" value="Unassembled WGS sequence"/>
</dbReference>
<evidence type="ECO:0000313" key="3">
    <source>
        <dbReference type="Proteomes" id="UP001620645"/>
    </source>
</evidence>
<keyword evidence="3" id="KW-1185">Reference proteome</keyword>
<protein>
    <submittedName>
        <fullName evidence="2">Uncharacterized protein</fullName>
    </submittedName>
</protein>
<organism evidence="2 3">
    <name type="scientific">Heterodera schachtii</name>
    <name type="common">Sugarbeet cyst nematode worm</name>
    <name type="synonym">Tylenchus schachtii</name>
    <dbReference type="NCBI Taxonomy" id="97005"/>
    <lineage>
        <taxon>Eukaryota</taxon>
        <taxon>Metazoa</taxon>
        <taxon>Ecdysozoa</taxon>
        <taxon>Nematoda</taxon>
        <taxon>Chromadorea</taxon>
        <taxon>Rhabditida</taxon>
        <taxon>Tylenchina</taxon>
        <taxon>Tylenchomorpha</taxon>
        <taxon>Tylenchoidea</taxon>
        <taxon>Heteroderidae</taxon>
        <taxon>Heteroderinae</taxon>
        <taxon>Heterodera</taxon>
    </lineage>
</organism>
<evidence type="ECO:0000313" key="2">
    <source>
        <dbReference type="EMBL" id="KAL3072929.1"/>
    </source>
</evidence>
<feature type="signal peptide" evidence="1">
    <location>
        <begin position="1"/>
        <end position="15"/>
    </location>
</feature>
<dbReference type="AlphaFoldDB" id="A0ABD2HX71"/>